<sequence length="387" mass="44295">MNFTSPSFTLIPEKLSLEIPLSSHIKELPSFSKSGTDWQARLNQMCLDALLPWLQEDRDGSVRVWTKNAALPSFWEFVPGTAIVCGDKRLVLIPTAAIDMEELRVPQEWVDIPSWIADWYIAVQVSPNGGWVTVYGYTTHEQLKAKGVYDASDRAYCMDENDLIQDINTLWVAHQLCPEEILRGEVVPLPILPLARAENLLERLGNPTVSFPRLAVPFELWGALLEHGGWRQRLYERRQGLSEQWSVQQWLQGGVPHLAQQLGWGMSFMQFAPRGMRNRETRALGMCLSRQVTLADRLYELRVFPQGNLEDNIWRFELRNTNLDEMIPAGFKLRLLTEDLQPFANNEDTATEAIAQLYVDVVLQSGEGLVWELEPTPDGYDREILRF</sequence>
<reference evidence="1" key="2">
    <citation type="submission" date="2019-11" db="EMBL/GenBank/DDBJ databases">
        <title>Improved Assembly of Tolypothrix boutellei genome.</title>
        <authorList>
            <person name="Sarangi A.N."/>
            <person name="Mukherjee M."/>
            <person name="Ghosh S."/>
            <person name="Singh D."/>
            <person name="Das A."/>
            <person name="Kant S."/>
            <person name="Prusty A."/>
            <person name="Tripathy S."/>
        </authorList>
    </citation>
    <scope>NUCLEOTIDE SEQUENCE</scope>
    <source>
        <strain evidence="1">VB521301</strain>
    </source>
</reference>
<dbReference type="RefSeq" id="WP_038086413.1">
    <property type="nucleotide sequence ID" value="NZ_JHEG04000001.1"/>
</dbReference>
<dbReference type="Proteomes" id="UP000029738">
    <property type="component" value="Unassembled WGS sequence"/>
</dbReference>
<dbReference type="EMBL" id="JHEG02000037">
    <property type="protein sequence ID" value="KIE12060.1"/>
    <property type="molecule type" value="Genomic_DNA"/>
</dbReference>
<evidence type="ECO:0000313" key="2">
    <source>
        <dbReference type="EMBL" id="KIE12060.1"/>
    </source>
</evidence>
<reference evidence="2" key="1">
    <citation type="journal article" date="2015" name="Genome Announc.">
        <title>Draft Genome Sequence of Tolypothrix boutellei Strain VB521301.</title>
        <authorList>
            <person name="Chandrababunaidu M.M."/>
            <person name="Singh D."/>
            <person name="Sen D."/>
            <person name="Bhan S."/>
            <person name="Das S."/>
            <person name="Gupta A."/>
            <person name="Adhikary S.P."/>
            <person name="Tripathy S."/>
        </authorList>
    </citation>
    <scope>NUCLEOTIDE SEQUENCE</scope>
    <source>
        <strain evidence="2">VB521301</strain>
    </source>
</reference>
<name>A0A0C1RJ80_9CYAN</name>
<proteinExistence type="predicted"/>
<dbReference type="STRING" id="1479485.DA73_0210670"/>
<keyword evidence="3" id="KW-1185">Reference proteome</keyword>
<evidence type="ECO:0000313" key="3">
    <source>
        <dbReference type="Proteomes" id="UP000029738"/>
    </source>
</evidence>
<gene>
    <name evidence="2" type="ORF">DA73_0210670</name>
    <name evidence="1" type="ORF">DA73_0400038180</name>
</gene>
<dbReference type="OrthoDB" id="526290at2"/>
<dbReference type="AlphaFoldDB" id="A0A0C1RJ80"/>
<accession>A0A0C1RJ80</accession>
<evidence type="ECO:0000313" key="1">
    <source>
        <dbReference type="EMBL" id="KAF3890631.1"/>
    </source>
</evidence>
<comment type="caution">
    <text evidence="2">The sequence shown here is derived from an EMBL/GenBank/DDBJ whole genome shotgun (WGS) entry which is preliminary data.</text>
</comment>
<dbReference type="Pfam" id="PF08852">
    <property type="entry name" value="DUF1822"/>
    <property type="match status" value="1"/>
</dbReference>
<organism evidence="2">
    <name type="scientific">Tolypothrix bouteillei VB521301</name>
    <dbReference type="NCBI Taxonomy" id="1479485"/>
    <lineage>
        <taxon>Bacteria</taxon>
        <taxon>Bacillati</taxon>
        <taxon>Cyanobacteriota</taxon>
        <taxon>Cyanophyceae</taxon>
        <taxon>Nostocales</taxon>
        <taxon>Tolypothrichaceae</taxon>
        <taxon>Tolypothrix</taxon>
    </lineage>
</organism>
<dbReference type="InterPro" id="IPR014951">
    <property type="entry name" value="DUF1822"/>
</dbReference>
<dbReference type="EMBL" id="JHEG04000001">
    <property type="protein sequence ID" value="KAF3890631.1"/>
    <property type="molecule type" value="Genomic_DNA"/>
</dbReference>
<protein>
    <submittedName>
        <fullName evidence="1">DUF1822 family protein</fullName>
    </submittedName>
</protein>